<keyword evidence="3" id="KW-1185">Reference proteome</keyword>
<sequence length="117" mass="12687">MQIWNFTYTGNVRIHVDDNLERDIMLSLASAPADLQAQLADSPITEIIDVLLTKAIRHVVPATLGRYLTEALHADGSRVSPLQVERALLAYSQGNPFAEKPPAQLRGNAATQEPAAG</sequence>
<evidence type="ECO:0000313" key="2">
    <source>
        <dbReference type="EMBL" id="QDH84572.1"/>
    </source>
</evidence>
<evidence type="ECO:0000256" key="1">
    <source>
        <dbReference type="SAM" id="MobiDB-lite"/>
    </source>
</evidence>
<dbReference type="Proteomes" id="UP000319935">
    <property type="component" value="Segment"/>
</dbReference>
<protein>
    <submittedName>
        <fullName evidence="2">Uncharacterized protein</fullName>
    </submittedName>
</protein>
<proteinExistence type="predicted"/>
<evidence type="ECO:0000313" key="3">
    <source>
        <dbReference type="Proteomes" id="UP000319935"/>
    </source>
</evidence>
<dbReference type="EMBL" id="MK962638">
    <property type="protein sequence ID" value="QDH84572.1"/>
    <property type="molecule type" value="Genomic_DNA"/>
</dbReference>
<name>A0A514CVT5_9CAUD</name>
<reference evidence="2 3" key="1">
    <citation type="submission" date="2019-05" db="EMBL/GenBank/DDBJ databases">
        <title>Complete genome sequence of sixteen phages from Abidjan, cote d'Ivoire, isolated on a single strain of Achromobacter xylosoxidans.</title>
        <authorList>
            <person name="Essoh C."/>
            <person name="Vernadet J.-P."/>
            <person name="Vergnaud G."/>
            <person name="Pourcel C."/>
        </authorList>
    </citation>
    <scope>NUCLEOTIDE SEQUENCE [LARGE SCALE GENOMIC DNA]</scope>
</reference>
<feature type="region of interest" description="Disordered" evidence="1">
    <location>
        <begin position="95"/>
        <end position="117"/>
    </location>
</feature>
<accession>A0A514CVT5</accession>
<organism evidence="2 3">
    <name type="scientific">Achromobacter phage vB_AxyP_19-32_Axy21</name>
    <dbReference type="NCBI Taxonomy" id="2591045"/>
    <lineage>
        <taxon>Viruses</taxon>
        <taxon>Duplodnaviria</taxon>
        <taxon>Heunggongvirae</taxon>
        <taxon>Uroviricota</taxon>
        <taxon>Caudoviricetes</taxon>
        <taxon>Autographivirales</taxon>
        <taxon>Autoscriptoviridae</taxon>
        <taxon>Axyvirus</taxon>
        <taxon>Axyvirus 1932Axy21</taxon>
    </lineage>
</organism>
<gene>
    <name evidence="2" type="ORF">Axy21_013</name>
</gene>